<protein>
    <submittedName>
        <fullName evidence="1">Uncharacterized protein</fullName>
    </submittedName>
</protein>
<reference evidence="2" key="2">
    <citation type="submission" date="2016-02" db="EMBL/GenBank/DDBJ databases">
        <title>Genome sequencing of Aspergillus luchuensis NBRC 4314.</title>
        <authorList>
            <person name="Yamada O."/>
        </authorList>
    </citation>
    <scope>NUCLEOTIDE SEQUENCE [LARGE SCALE GENOMIC DNA]</scope>
    <source>
        <strain evidence="2">RIB 2604</strain>
    </source>
</reference>
<evidence type="ECO:0000313" key="2">
    <source>
        <dbReference type="Proteomes" id="UP000075230"/>
    </source>
</evidence>
<comment type="caution">
    <text evidence="1">The sequence shown here is derived from an EMBL/GenBank/DDBJ whole genome shotgun (WGS) entry which is preliminary data.</text>
</comment>
<dbReference type="Proteomes" id="UP000075230">
    <property type="component" value="Unassembled WGS sequence"/>
</dbReference>
<evidence type="ECO:0000313" key="1">
    <source>
        <dbReference type="EMBL" id="GAT21910.1"/>
    </source>
</evidence>
<dbReference type="AlphaFoldDB" id="A0A146F6Z3"/>
<accession>A0A146F6Z3</accession>
<organism evidence="1 2">
    <name type="scientific">Aspergillus kawachii</name>
    <name type="common">White koji mold</name>
    <name type="synonym">Aspergillus awamori var. kawachi</name>
    <dbReference type="NCBI Taxonomy" id="1069201"/>
    <lineage>
        <taxon>Eukaryota</taxon>
        <taxon>Fungi</taxon>
        <taxon>Dikarya</taxon>
        <taxon>Ascomycota</taxon>
        <taxon>Pezizomycotina</taxon>
        <taxon>Eurotiomycetes</taxon>
        <taxon>Eurotiomycetidae</taxon>
        <taxon>Eurotiales</taxon>
        <taxon>Aspergillaceae</taxon>
        <taxon>Aspergillus</taxon>
        <taxon>Aspergillus subgen. Circumdati</taxon>
    </lineage>
</organism>
<gene>
    <name evidence="1" type="ORF">RIB2604_01400010</name>
</gene>
<reference evidence="1 2" key="1">
    <citation type="journal article" date="2016" name="DNA Res.">
        <title>Genome sequence of Aspergillus luchuensis NBRC 4314.</title>
        <authorList>
            <person name="Yamada O."/>
            <person name="Machida M."/>
            <person name="Hosoyama A."/>
            <person name="Goto M."/>
            <person name="Takahashi T."/>
            <person name="Futagami T."/>
            <person name="Yamagata Y."/>
            <person name="Takeuchi M."/>
            <person name="Kobayashi T."/>
            <person name="Koike H."/>
            <person name="Abe K."/>
            <person name="Asai K."/>
            <person name="Arita M."/>
            <person name="Fujita N."/>
            <person name="Fukuda K."/>
            <person name="Higa K."/>
            <person name="Horikawa H."/>
            <person name="Ishikawa T."/>
            <person name="Jinno K."/>
            <person name="Kato Y."/>
            <person name="Kirimura K."/>
            <person name="Mizutani O."/>
            <person name="Nakasone K."/>
            <person name="Sano M."/>
            <person name="Shiraishi Y."/>
            <person name="Tsukahara M."/>
            <person name="Gomi K."/>
        </authorList>
    </citation>
    <scope>NUCLEOTIDE SEQUENCE [LARGE SCALE GENOMIC DNA]</scope>
    <source>
        <strain evidence="1 2">RIB 2604</strain>
    </source>
</reference>
<dbReference type="EMBL" id="BCWF01000014">
    <property type="protein sequence ID" value="GAT21910.1"/>
    <property type="molecule type" value="Genomic_DNA"/>
</dbReference>
<proteinExistence type="predicted"/>
<sequence>MSDTTDRKLEGPLRDICDGACGIYWTYADNFYLCKECDYIKFDQRCLDNLRNGTMKLKICNKDHEMLHIPAYDPVERRRVGDGNVKVGEEILRNLNNSNKLVRDIEVYLSARRGLTSRHRIVSKALQMIKFPE</sequence>
<name>A0A146F6Z3_ASPKA</name>